<evidence type="ECO:0000313" key="10">
    <source>
        <dbReference type="EMBL" id="SLM29074.1"/>
    </source>
</evidence>
<keyword evidence="1 8" id="KW-0963">Cytoplasm</keyword>
<proteinExistence type="inferred from homology"/>
<dbReference type="PANTHER" id="PTHR43654:SF1">
    <property type="entry name" value="ISOPENTENYL PHOSPHATE KINASE"/>
    <property type="match status" value="1"/>
</dbReference>
<dbReference type="Gene3D" id="2.30.130.10">
    <property type="entry name" value="PUA domain"/>
    <property type="match status" value="1"/>
</dbReference>
<dbReference type="Pfam" id="PF01472">
    <property type="entry name" value="PUA"/>
    <property type="match status" value="1"/>
</dbReference>
<dbReference type="GO" id="GO:0005524">
    <property type="term" value="F:ATP binding"/>
    <property type="evidence" value="ECO:0007669"/>
    <property type="project" value="UniProtKB-KW"/>
</dbReference>
<dbReference type="PIRSF" id="PIRSF000729">
    <property type="entry name" value="GK"/>
    <property type="match status" value="1"/>
</dbReference>
<dbReference type="HAMAP" id="MF_00456">
    <property type="entry name" value="ProB"/>
    <property type="match status" value="1"/>
</dbReference>
<comment type="subcellular location">
    <subcellularLocation>
        <location evidence="8">Cytoplasm</location>
    </subcellularLocation>
</comment>
<keyword evidence="2 8" id="KW-0028">Amino-acid biosynthesis</keyword>
<feature type="domain" description="PUA" evidence="9">
    <location>
        <begin position="284"/>
        <end position="367"/>
    </location>
</feature>
<keyword evidence="7 8" id="KW-0067">ATP-binding</keyword>
<dbReference type="GO" id="GO:0004349">
    <property type="term" value="F:glutamate 5-kinase activity"/>
    <property type="evidence" value="ECO:0007669"/>
    <property type="project" value="UniProtKB-UniRule"/>
</dbReference>
<dbReference type="Proteomes" id="UP000191931">
    <property type="component" value="Unassembled WGS sequence"/>
</dbReference>
<dbReference type="InterPro" id="IPR005715">
    <property type="entry name" value="Glu_5kinase/COase_Synthase"/>
</dbReference>
<name>A0A1W1H9F6_9BACT</name>
<comment type="function">
    <text evidence="8">Catalyzes the transfer of a phosphate group to glutamate to form L-glutamate 5-phosphate.</text>
</comment>
<evidence type="ECO:0000259" key="9">
    <source>
        <dbReference type="SMART" id="SM00359"/>
    </source>
</evidence>
<organism evidence="10 11">
    <name type="scientific">Desulfamplus magnetovallimortis</name>
    <dbReference type="NCBI Taxonomy" id="1246637"/>
    <lineage>
        <taxon>Bacteria</taxon>
        <taxon>Pseudomonadati</taxon>
        <taxon>Thermodesulfobacteriota</taxon>
        <taxon>Desulfobacteria</taxon>
        <taxon>Desulfobacterales</taxon>
        <taxon>Desulfobacteraceae</taxon>
        <taxon>Desulfamplus</taxon>
    </lineage>
</organism>
<dbReference type="OrthoDB" id="9804434at2"/>
<dbReference type="Gene3D" id="3.40.1160.10">
    <property type="entry name" value="Acetylglutamate kinase-like"/>
    <property type="match status" value="2"/>
</dbReference>
<accession>A0A1W1H9F6</accession>
<gene>
    <name evidence="8 10" type="primary">proB</name>
    <name evidence="10" type="ORF">MTBBW1_1670090</name>
</gene>
<dbReference type="InterPro" id="IPR001048">
    <property type="entry name" value="Asp/Glu/Uridylate_kinase"/>
</dbReference>
<dbReference type="CDD" id="cd04242">
    <property type="entry name" value="AAK_G5K_ProB"/>
    <property type="match status" value="1"/>
</dbReference>
<evidence type="ECO:0000256" key="1">
    <source>
        <dbReference type="ARBA" id="ARBA00022490"/>
    </source>
</evidence>
<reference evidence="10 11" key="1">
    <citation type="submission" date="2017-03" db="EMBL/GenBank/DDBJ databases">
        <authorList>
            <person name="Afonso C.L."/>
            <person name="Miller P.J."/>
            <person name="Scott M.A."/>
            <person name="Spackman E."/>
            <person name="Goraichik I."/>
            <person name="Dimitrov K.M."/>
            <person name="Suarez D.L."/>
            <person name="Swayne D.E."/>
        </authorList>
    </citation>
    <scope>NUCLEOTIDE SEQUENCE [LARGE SCALE GENOMIC DNA]</scope>
    <source>
        <strain evidence="10">PRJEB14757</strain>
    </source>
</reference>
<dbReference type="EC" id="2.7.2.11" evidence="8"/>
<dbReference type="GO" id="GO:0055129">
    <property type="term" value="P:L-proline biosynthetic process"/>
    <property type="evidence" value="ECO:0007669"/>
    <property type="project" value="UniProtKB-UniRule"/>
</dbReference>
<dbReference type="AlphaFoldDB" id="A0A1W1H9F6"/>
<dbReference type="SUPFAM" id="SSF53633">
    <property type="entry name" value="Carbamate kinase-like"/>
    <property type="match status" value="1"/>
</dbReference>
<dbReference type="InterPro" id="IPR011529">
    <property type="entry name" value="Glu_5kinase"/>
</dbReference>
<comment type="similarity">
    <text evidence="8">Belongs to the glutamate 5-kinase family.</text>
</comment>
<feature type="binding site" evidence="8">
    <location>
        <position position="57"/>
    </location>
    <ligand>
        <name>substrate</name>
    </ligand>
</feature>
<keyword evidence="5 8" id="KW-0547">Nucleotide-binding</keyword>
<keyword evidence="4 8" id="KW-0808">Transferase</keyword>
<dbReference type="InterPro" id="IPR015947">
    <property type="entry name" value="PUA-like_sf"/>
</dbReference>
<dbReference type="PROSITE" id="PS00902">
    <property type="entry name" value="GLUTAMATE_5_KINASE"/>
    <property type="match status" value="1"/>
</dbReference>
<dbReference type="PRINTS" id="PR00474">
    <property type="entry name" value="GLU5KINASE"/>
</dbReference>
<evidence type="ECO:0000256" key="8">
    <source>
        <dbReference type="HAMAP-Rule" id="MF_00456"/>
    </source>
</evidence>
<evidence type="ECO:0000256" key="6">
    <source>
        <dbReference type="ARBA" id="ARBA00022777"/>
    </source>
</evidence>
<keyword evidence="3 8" id="KW-0641">Proline biosynthesis</keyword>
<protein>
    <recommendedName>
        <fullName evidence="8">Glutamate 5-kinase</fullName>
        <ecNumber evidence="8">2.7.2.11</ecNumber>
    </recommendedName>
    <alternativeName>
        <fullName evidence="8">Gamma-glutamyl kinase</fullName>
        <shortName evidence="8">GK</shortName>
    </alternativeName>
</protein>
<dbReference type="FunFam" id="3.40.1160.10:FF:000018">
    <property type="entry name" value="Glutamate 5-kinase"/>
    <property type="match status" value="1"/>
</dbReference>
<dbReference type="SUPFAM" id="SSF88697">
    <property type="entry name" value="PUA domain-like"/>
    <property type="match status" value="1"/>
</dbReference>
<dbReference type="GO" id="GO:0005829">
    <property type="term" value="C:cytosol"/>
    <property type="evidence" value="ECO:0007669"/>
    <property type="project" value="TreeGrafter"/>
</dbReference>
<dbReference type="CDD" id="cd21157">
    <property type="entry name" value="PUA_G5K"/>
    <property type="match status" value="1"/>
</dbReference>
<dbReference type="InterPro" id="IPR036974">
    <property type="entry name" value="PUA_sf"/>
</dbReference>
<keyword evidence="11" id="KW-1185">Reference proteome</keyword>
<feature type="binding site" evidence="8">
    <location>
        <begin position="176"/>
        <end position="177"/>
    </location>
    <ligand>
        <name>ATP</name>
        <dbReference type="ChEBI" id="CHEBI:30616"/>
    </ligand>
</feature>
<dbReference type="InterPro" id="IPR001057">
    <property type="entry name" value="Glu/AcGlu_kinase"/>
</dbReference>
<evidence type="ECO:0000256" key="2">
    <source>
        <dbReference type="ARBA" id="ARBA00022605"/>
    </source>
</evidence>
<dbReference type="PROSITE" id="PS50890">
    <property type="entry name" value="PUA"/>
    <property type="match status" value="1"/>
</dbReference>
<dbReference type="InterPro" id="IPR036393">
    <property type="entry name" value="AceGlu_kinase-like_sf"/>
</dbReference>
<dbReference type="NCBIfam" id="TIGR01027">
    <property type="entry name" value="proB"/>
    <property type="match status" value="1"/>
</dbReference>
<evidence type="ECO:0000256" key="7">
    <source>
        <dbReference type="ARBA" id="ARBA00022840"/>
    </source>
</evidence>
<evidence type="ECO:0000256" key="4">
    <source>
        <dbReference type="ARBA" id="ARBA00022679"/>
    </source>
</evidence>
<dbReference type="UniPathway" id="UPA00098">
    <property type="reaction ID" value="UER00359"/>
</dbReference>
<dbReference type="Pfam" id="PF00696">
    <property type="entry name" value="AA_kinase"/>
    <property type="match status" value="1"/>
</dbReference>
<evidence type="ECO:0000256" key="3">
    <source>
        <dbReference type="ARBA" id="ARBA00022650"/>
    </source>
</evidence>
<dbReference type="SMART" id="SM00359">
    <property type="entry name" value="PUA"/>
    <property type="match status" value="1"/>
</dbReference>
<feature type="binding site" evidence="8">
    <location>
        <begin position="218"/>
        <end position="224"/>
    </location>
    <ligand>
        <name>ATP</name>
        <dbReference type="ChEBI" id="CHEBI:30616"/>
    </ligand>
</feature>
<dbReference type="STRING" id="1246637.MTBBW1_1670090"/>
<comment type="pathway">
    <text evidence="8">Amino-acid biosynthesis; L-proline biosynthesis; L-glutamate 5-semialdehyde from L-glutamate: step 1/2.</text>
</comment>
<dbReference type="InterPro" id="IPR002478">
    <property type="entry name" value="PUA"/>
</dbReference>
<keyword evidence="6 8" id="KW-0418">Kinase</keyword>
<dbReference type="GO" id="GO:0003723">
    <property type="term" value="F:RNA binding"/>
    <property type="evidence" value="ECO:0007669"/>
    <property type="project" value="InterPro"/>
</dbReference>
<evidence type="ECO:0000256" key="5">
    <source>
        <dbReference type="ARBA" id="ARBA00022741"/>
    </source>
</evidence>
<evidence type="ECO:0000313" key="11">
    <source>
        <dbReference type="Proteomes" id="UP000191931"/>
    </source>
</evidence>
<comment type="catalytic activity">
    <reaction evidence="8">
        <text>L-glutamate + ATP = L-glutamyl 5-phosphate + ADP</text>
        <dbReference type="Rhea" id="RHEA:14877"/>
        <dbReference type="ChEBI" id="CHEBI:29985"/>
        <dbReference type="ChEBI" id="CHEBI:30616"/>
        <dbReference type="ChEBI" id="CHEBI:58274"/>
        <dbReference type="ChEBI" id="CHEBI:456216"/>
        <dbReference type="EC" id="2.7.2.11"/>
    </reaction>
</comment>
<dbReference type="PANTHER" id="PTHR43654">
    <property type="entry name" value="GLUTAMATE 5-KINASE"/>
    <property type="match status" value="1"/>
</dbReference>
<dbReference type="InterPro" id="IPR019797">
    <property type="entry name" value="Glutamate_5-kinase_CS"/>
</dbReference>
<feature type="binding site" evidence="8">
    <location>
        <position position="18"/>
    </location>
    <ligand>
        <name>ATP</name>
        <dbReference type="ChEBI" id="CHEBI:30616"/>
    </ligand>
</feature>
<dbReference type="RefSeq" id="WP_080805740.1">
    <property type="nucleotide sequence ID" value="NZ_LT828551.1"/>
</dbReference>
<dbReference type="EMBL" id="FWEV01000076">
    <property type="protein sequence ID" value="SLM29074.1"/>
    <property type="molecule type" value="Genomic_DNA"/>
</dbReference>
<sequence length="396" mass="43382">MNENRKDLFKHAKRIVVKIGSGVLTLNHGLNTGVITSISDQINHLRQDSVEVVIISSGAIATGVKKIGLERRPDGIPARQAASAVGQAGLILEWEHAFSRYDARVAQLLLTREDLSHRRRYLNARNTLNQLLDWKIIPIINENDTVVFEEIKLGDNDNLAAMITLLMDADILINLTDIDGLYDKDPRVHEDARLLSSVSTITEEMEEAAGGIPGNLGTGGMLSKVTAAKKLTRAGIPMIIAGGLNDGIITDLVQGKDKGTFFIPVNKRMNSRKCWIAFNLKPEGAIVLDHGAQDAVIHRGKSILPIGVTDVIGDFSMGAPVDIQSIEGNHLGRGLVNYPSSEIRKIMGLKSDKIRQVLGSKPFDDVIHRDNLAVTCLCDKDSEQCPHHYHPQSRNL</sequence>
<feature type="binding site" evidence="8">
    <location>
        <position position="144"/>
    </location>
    <ligand>
        <name>substrate</name>
    </ligand>
</feature>
<dbReference type="InterPro" id="IPR041739">
    <property type="entry name" value="G5K_ProB"/>
</dbReference>
<feature type="binding site" evidence="8">
    <location>
        <position position="156"/>
    </location>
    <ligand>
        <name>substrate</name>
    </ligand>
</feature>